<dbReference type="EMBL" id="VSRR010030648">
    <property type="protein sequence ID" value="MPC70156.1"/>
    <property type="molecule type" value="Genomic_DNA"/>
</dbReference>
<proteinExistence type="predicted"/>
<organism evidence="1 2">
    <name type="scientific">Portunus trituberculatus</name>
    <name type="common">Swimming crab</name>
    <name type="synonym">Neptunus trituberculatus</name>
    <dbReference type="NCBI Taxonomy" id="210409"/>
    <lineage>
        <taxon>Eukaryota</taxon>
        <taxon>Metazoa</taxon>
        <taxon>Ecdysozoa</taxon>
        <taxon>Arthropoda</taxon>
        <taxon>Crustacea</taxon>
        <taxon>Multicrustacea</taxon>
        <taxon>Malacostraca</taxon>
        <taxon>Eumalacostraca</taxon>
        <taxon>Eucarida</taxon>
        <taxon>Decapoda</taxon>
        <taxon>Pleocyemata</taxon>
        <taxon>Brachyura</taxon>
        <taxon>Eubrachyura</taxon>
        <taxon>Portunoidea</taxon>
        <taxon>Portunidae</taxon>
        <taxon>Portuninae</taxon>
        <taxon>Portunus</taxon>
    </lineage>
</organism>
<accession>A0A5B7HJN2</accession>
<comment type="caution">
    <text evidence="1">The sequence shown here is derived from an EMBL/GenBank/DDBJ whole genome shotgun (WGS) entry which is preliminary data.</text>
</comment>
<keyword evidence="2" id="KW-1185">Reference proteome</keyword>
<gene>
    <name evidence="1" type="ORF">E2C01_064397</name>
</gene>
<protein>
    <submittedName>
        <fullName evidence="1">Uncharacterized protein</fullName>
    </submittedName>
</protein>
<sequence>MLMVLVDELQILYIPTPAPARRRGGAPSTVFRLNDQQLVARNAVTLPSMSTEMGHVVDNSPV</sequence>
<evidence type="ECO:0000313" key="2">
    <source>
        <dbReference type="Proteomes" id="UP000324222"/>
    </source>
</evidence>
<reference evidence="1 2" key="1">
    <citation type="submission" date="2019-05" db="EMBL/GenBank/DDBJ databases">
        <title>Another draft genome of Portunus trituberculatus and its Hox gene families provides insights of decapod evolution.</title>
        <authorList>
            <person name="Jeong J.-H."/>
            <person name="Song I."/>
            <person name="Kim S."/>
            <person name="Choi T."/>
            <person name="Kim D."/>
            <person name="Ryu S."/>
            <person name="Kim W."/>
        </authorList>
    </citation>
    <scope>NUCLEOTIDE SEQUENCE [LARGE SCALE GENOMIC DNA]</scope>
    <source>
        <tissue evidence="1">Muscle</tissue>
    </source>
</reference>
<name>A0A5B7HJN2_PORTR</name>
<evidence type="ECO:0000313" key="1">
    <source>
        <dbReference type="EMBL" id="MPC70156.1"/>
    </source>
</evidence>
<dbReference type="Proteomes" id="UP000324222">
    <property type="component" value="Unassembled WGS sequence"/>
</dbReference>
<dbReference type="AlphaFoldDB" id="A0A5B7HJN2"/>